<accession>A0A8T2MGB1</accession>
<feature type="region of interest" description="Disordered" evidence="1">
    <location>
        <begin position="377"/>
        <end position="428"/>
    </location>
</feature>
<feature type="compositionally biased region" description="Polar residues" evidence="1">
    <location>
        <begin position="417"/>
        <end position="428"/>
    </location>
</feature>
<dbReference type="Pfam" id="PF15334">
    <property type="entry name" value="AIB"/>
    <property type="match status" value="1"/>
</dbReference>
<feature type="compositionally biased region" description="Basic residues" evidence="1">
    <location>
        <begin position="282"/>
        <end position="293"/>
    </location>
</feature>
<feature type="region of interest" description="Disordered" evidence="1">
    <location>
        <begin position="82"/>
        <end position="108"/>
    </location>
</feature>
<dbReference type="Proteomes" id="UP000752171">
    <property type="component" value="Unassembled WGS sequence"/>
</dbReference>
<protein>
    <submittedName>
        <fullName evidence="2">Aurora kinase A and ninein-interacting protein</fullName>
    </submittedName>
</protein>
<evidence type="ECO:0000313" key="2">
    <source>
        <dbReference type="EMBL" id="KAG9279891.1"/>
    </source>
</evidence>
<sequence>MKGSKAGKFPAAAAPEEECGVWLDAAELRTKKQKKRLSKPISKLLNPLARSGGYSMAVALNFTQTKMEMPATKQSTISAFFQPRSKMTKDTEECSPYPSERSSILYPEVHMGNKRKRVVITESPLEPDNKETSHTSQVRPQDCEEDLQSESDENVTDQTKEQDFFHLIWGYESEELEPAEKRRPTEDDYAESEAEMQKRKKAVFHGIQDIPETLLHSELHSEQVHIDSHEDYKNSIRAQQQIKDKNISSQKPVLTTRSVTDNFGEYIVKHPHKALELPEQKHQHHHHHHHHHTQWSPVKRKDKENCRPTSPKHTTACSPLKILTTSSPAKSIFQKARRNQSPKKSIKESLESEQDSIAMLFTQDSEGFRVIANRSKQTRCPLKDRTNSTENRENWNLPSGKSLETEDSDSEPEMLFTQDSQGNMVIKH</sequence>
<comment type="caution">
    <text evidence="2">The sequence shown here is derived from an EMBL/GenBank/DDBJ whole genome shotgun (WGS) entry which is preliminary data.</text>
</comment>
<keyword evidence="2" id="KW-0808">Transferase</keyword>
<feature type="region of interest" description="Disordered" evidence="1">
    <location>
        <begin position="121"/>
        <end position="159"/>
    </location>
</feature>
<evidence type="ECO:0000313" key="3">
    <source>
        <dbReference type="Proteomes" id="UP000752171"/>
    </source>
</evidence>
<feature type="compositionally biased region" description="Acidic residues" evidence="1">
    <location>
        <begin position="143"/>
        <end position="155"/>
    </location>
</feature>
<name>A0A8T2MGB1_ASTMX</name>
<dbReference type="GO" id="GO:0000922">
    <property type="term" value="C:spindle pole"/>
    <property type="evidence" value="ECO:0007669"/>
    <property type="project" value="TreeGrafter"/>
</dbReference>
<feature type="compositionally biased region" description="Basic and acidic residues" evidence="1">
    <location>
        <begin position="381"/>
        <end position="393"/>
    </location>
</feature>
<dbReference type="AlphaFoldDB" id="A0A8T2MGB1"/>
<dbReference type="GO" id="GO:0005813">
    <property type="term" value="C:centrosome"/>
    <property type="evidence" value="ECO:0007669"/>
    <property type="project" value="TreeGrafter"/>
</dbReference>
<reference evidence="2 3" key="1">
    <citation type="submission" date="2021-07" db="EMBL/GenBank/DDBJ databases">
        <authorList>
            <person name="Imarazene B."/>
            <person name="Zahm M."/>
            <person name="Klopp C."/>
            <person name="Cabau C."/>
            <person name="Beille S."/>
            <person name="Jouanno E."/>
            <person name="Castinel A."/>
            <person name="Lluch J."/>
            <person name="Gil L."/>
            <person name="Kuchtly C."/>
            <person name="Lopez Roques C."/>
            <person name="Donnadieu C."/>
            <person name="Parrinello H."/>
            <person name="Journot L."/>
            <person name="Du K."/>
            <person name="Schartl M."/>
            <person name="Retaux S."/>
            <person name="Guiguen Y."/>
        </authorList>
    </citation>
    <scope>NUCLEOTIDE SEQUENCE [LARGE SCALE GENOMIC DNA]</scope>
    <source>
        <strain evidence="2">Pach_M1</strain>
        <tissue evidence="2">Testis</tissue>
    </source>
</reference>
<organism evidence="2 3">
    <name type="scientific">Astyanax mexicanus</name>
    <name type="common">Blind cave fish</name>
    <name type="synonym">Astyanax fasciatus mexicanus</name>
    <dbReference type="NCBI Taxonomy" id="7994"/>
    <lineage>
        <taxon>Eukaryota</taxon>
        <taxon>Metazoa</taxon>
        <taxon>Chordata</taxon>
        <taxon>Craniata</taxon>
        <taxon>Vertebrata</taxon>
        <taxon>Euteleostomi</taxon>
        <taxon>Actinopterygii</taxon>
        <taxon>Neopterygii</taxon>
        <taxon>Teleostei</taxon>
        <taxon>Ostariophysi</taxon>
        <taxon>Characiformes</taxon>
        <taxon>Characoidei</taxon>
        <taxon>Acestrorhamphidae</taxon>
        <taxon>Acestrorhamphinae</taxon>
        <taxon>Astyanax</taxon>
    </lineage>
</organism>
<gene>
    <name evidence="2" type="ORF">AMEX_G5454</name>
</gene>
<feature type="region of interest" description="Disordered" evidence="1">
    <location>
        <begin position="278"/>
        <end position="348"/>
    </location>
</feature>
<keyword evidence="2" id="KW-0418">Kinase</keyword>
<dbReference type="GO" id="GO:0016301">
    <property type="term" value="F:kinase activity"/>
    <property type="evidence" value="ECO:0007669"/>
    <property type="project" value="UniProtKB-KW"/>
</dbReference>
<evidence type="ECO:0000256" key="1">
    <source>
        <dbReference type="SAM" id="MobiDB-lite"/>
    </source>
</evidence>
<feature type="compositionally biased region" description="Polar residues" evidence="1">
    <location>
        <begin position="307"/>
        <end position="329"/>
    </location>
</feature>
<dbReference type="InterPro" id="IPR029286">
    <property type="entry name" value="AUNIP"/>
</dbReference>
<dbReference type="PANTHER" id="PTHR14526">
    <property type="entry name" value="AURORA KINASE A AND NINEIN-INTERACTING PROTEIN"/>
    <property type="match status" value="1"/>
</dbReference>
<dbReference type="EMBL" id="JAICCE010000003">
    <property type="protein sequence ID" value="KAG9279891.1"/>
    <property type="molecule type" value="Genomic_DNA"/>
</dbReference>
<dbReference type="GO" id="GO:0007051">
    <property type="term" value="P:spindle organization"/>
    <property type="evidence" value="ECO:0007669"/>
    <property type="project" value="TreeGrafter"/>
</dbReference>
<proteinExistence type="predicted"/>
<dbReference type="KEGG" id="amex:103029272"/>
<dbReference type="PANTHER" id="PTHR14526:SF2">
    <property type="entry name" value="AURORA KINASE A AND NINEIN-INTERACTING PROTEIN"/>
    <property type="match status" value="1"/>
</dbReference>